<reference evidence="3 4" key="1">
    <citation type="submission" date="2016-10" db="EMBL/GenBank/DDBJ databases">
        <authorList>
            <person name="de Groot N.N."/>
        </authorList>
    </citation>
    <scope>NUCLEOTIDE SEQUENCE [LARGE SCALE GENOMIC DNA]</scope>
    <source>
        <strain evidence="3 4">CPCC 201259</strain>
    </source>
</reference>
<evidence type="ECO:0000256" key="1">
    <source>
        <dbReference type="SAM" id="SignalP"/>
    </source>
</evidence>
<sequence length="56" mass="5708">MRLRSFVLAMLTATGLGLLGGGPAFADGVHDAIDGTVATADKVIDPVRKLEVTVLG</sequence>
<name>A0A1I4YUX7_9PSEU</name>
<evidence type="ECO:0000313" key="2">
    <source>
        <dbReference type="EMBL" id="RKT82814.1"/>
    </source>
</evidence>
<evidence type="ECO:0000313" key="4">
    <source>
        <dbReference type="Proteomes" id="UP000199398"/>
    </source>
</evidence>
<evidence type="ECO:0000313" key="3">
    <source>
        <dbReference type="EMBL" id="SFN41469.1"/>
    </source>
</evidence>
<organism evidence="3 4">
    <name type="scientific">Saccharopolyspora antimicrobica</name>
    <dbReference type="NCBI Taxonomy" id="455193"/>
    <lineage>
        <taxon>Bacteria</taxon>
        <taxon>Bacillati</taxon>
        <taxon>Actinomycetota</taxon>
        <taxon>Actinomycetes</taxon>
        <taxon>Pseudonocardiales</taxon>
        <taxon>Pseudonocardiaceae</taxon>
        <taxon>Saccharopolyspora</taxon>
    </lineage>
</organism>
<evidence type="ECO:0000313" key="5">
    <source>
        <dbReference type="Proteomes" id="UP000270697"/>
    </source>
</evidence>
<dbReference type="EMBL" id="RBXX01000002">
    <property type="protein sequence ID" value="RKT82814.1"/>
    <property type="molecule type" value="Genomic_DNA"/>
</dbReference>
<dbReference type="Proteomes" id="UP000199398">
    <property type="component" value="Unassembled WGS sequence"/>
</dbReference>
<accession>A0A1I4YUX7</accession>
<gene>
    <name evidence="2" type="ORF">ATL45_1072</name>
    <name evidence="3" type="ORF">SAMN05421805_104288</name>
</gene>
<protein>
    <submittedName>
        <fullName evidence="3">Uncharacterized protein</fullName>
    </submittedName>
</protein>
<dbReference type="RefSeq" id="WP_170210165.1">
    <property type="nucleotide sequence ID" value="NZ_FOUP01000004.1"/>
</dbReference>
<feature type="chain" id="PRO_5011716641" evidence="1">
    <location>
        <begin position="27"/>
        <end position="56"/>
    </location>
</feature>
<dbReference type="AlphaFoldDB" id="A0A1I4YUX7"/>
<feature type="signal peptide" evidence="1">
    <location>
        <begin position="1"/>
        <end position="26"/>
    </location>
</feature>
<keyword evidence="1" id="KW-0732">Signal</keyword>
<reference evidence="2 5" key="2">
    <citation type="submission" date="2018-10" db="EMBL/GenBank/DDBJ databases">
        <title>Sequencing the genomes of 1000 actinobacteria strains.</title>
        <authorList>
            <person name="Klenk H.-P."/>
        </authorList>
    </citation>
    <scope>NUCLEOTIDE SEQUENCE [LARGE SCALE GENOMIC DNA]</scope>
    <source>
        <strain evidence="2 5">DSM 45119</strain>
    </source>
</reference>
<proteinExistence type="predicted"/>
<keyword evidence="5" id="KW-1185">Reference proteome</keyword>
<dbReference type="EMBL" id="FOUP01000004">
    <property type="protein sequence ID" value="SFN41469.1"/>
    <property type="molecule type" value="Genomic_DNA"/>
</dbReference>
<dbReference type="Proteomes" id="UP000270697">
    <property type="component" value="Unassembled WGS sequence"/>
</dbReference>